<accession>A0A6C0EVS3</accession>
<dbReference type="AlphaFoldDB" id="A0A6C0EVS3"/>
<protein>
    <recommendedName>
        <fullName evidence="2">Recombinase zinc beta ribbon domain-containing protein</fullName>
    </recommendedName>
</protein>
<reference evidence="1" key="1">
    <citation type="journal article" date="2020" name="Nature">
        <title>Giant virus diversity and host interactions through global metagenomics.</title>
        <authorList>
            <person name="Schulz F."/>
            <person name="Roux S."/>
            <person name="Paez-Espino D."/>
            <person name="Jungbluth S."/>
            <person name="Walsh D.A."/>
            <person name="Denef V.J."/>
            <person name="McMahon K.D."/>
            <person name="Konstantinidis K.T."/>
            <person name="Eloe-Fadrosh E.A."/>
            <person name="Kyrpides N.C."/>
            <person name="Woyke T."/>
        </authorList>
    </citation>
    <scope>NUCLEOTIDE SEQUENCE</scope>
    <source>
        <strain evidence="1">GVMAG-M-3300009161-34</strain>
    </source>
</reference>
<evidence type="ECO:0008006" key="2">
    <source>
        <dbReference type="Google" id="ProtNLM"/>
    </source>
</evidence>
<name>A0A6C0EVS3_9ZZZZ</name>
<sequence length="268" mass="31045">MSHSHSHISVENALIEYYKLKSKYDDKYDSKKMSIILDGTLSLSTKKERITRLGATKKCIVCGAEGGTNFTDENRILKAVCGNKSNPCGLNMDISKGKIGCVEDLIDVSYKKIEKIKENIIKYKLDLLFKYITDSQLQQKFSEAKGELEAEMIKYEKLYSTYIDVLNNPEKVRDIKTYNTEINTYVEQIKQIMKEYASTSNKEQLKTVIDIYLNHIIPVAEKLRNVTYLFNDIEYNDDTQEFKLIQNKNTIKNTEVYLERPHVIAFVK</sequence>
<organism evidence="1">
    <name type="scientific">viral metagenome</name>
    <dbReference type="NCBI Taxonomy" id="1070528"/>
    <lineage>
        <taxon>unclassified sequences</taxon>
        <taxon>metagenomes</taxon>
        <taxon>organismal metagenomes</taxon>
    </lineage>
</organism>
<proteinExistence type="predicted"/>
<dbReference type="EMBL" id="MN738958">
    <property type="protein sequence ID" value="QHT33108.1"/>
    <property type="molecule type" value="Genomic_DNA"/>
</dbReference>
<evidence type="ECO:0000313" key="1">
    <source>
        <dbReference type="EMBL" id="QHT33108.1"/>
    </source>
</evidence>